<feature type="region of interest" description="Disordered" evidence="1">
    <location>
        <begin position="1"/>
        <end position="272"/>
    </location>
</feature>
<feature type="region of interest" description="Disordered" evidence="1">
    <location>
        <begin position="797"/>
        <end position="823"/>
    </location>
</feature>
<feature type="compositionally biased region" description="Polar residues" evidence="1">
    <location>
        <begin position="442"/>
        <end position="462"/>
    </location>
</feature>
<gene>
    <name evidence="2" type="ORF">BJX66DRAFT_208443</name>
</gene>
<evidence type="ECO:0000313" key="3">
    <source>
        <dbReference type="Proteomes" id="UP001610563"/>
    </source>
</evidence>
<feature type="compositionally biased region" description="Pro residues" evidence="1">
    <location>
        <begin position="471"/>
        <end position="486"/>
    </location>
</feature>
<dbReference type="PANTHER" id="PTHR34251">
    <property type="entry name" value="LEUCINE-, GLUTAMATE- AND LYSINE-RICH PROTEIN 1"/>
    <property type="match status" value="1"/>
</dbReference>
<keyword evidence="3" id="KW-1185">Reference proteome</keyword>
<protein>
    <recommendedName>
        <fullName evidence="4">RNA polymerase Rpb1 C-terminal repeat domain-containing protein</fullName>
    </recommendedName>
</protein>
<sequence>MGKSGKKSKNKAENGKKNKKGKSQEVSETPTPQPELSSPEPEEQQLAAATPLPDGVADLTPVPTPEPELQAASEATAAPEVAPEPVSESQESAPVFEIAPKQPELPTESEQPLTEQSSEPEQPLLEQSSEPEQQQSQQQAPLEPVSPSFDFGTPFQSAFDDDGFTQINKPSTPTEQHLGMNGVQVEDIHEPSQEEFGAWEQLDTAEAKNDDDDDNATIQQSASVGASERTPVTAPQSPTFSVTPETATEPTEAWPSWEDNEPKASVSEVDTVPREAEAGIAFSSNNSFAVSTLEPVSEPVVESAMQPVIEPAVEPGIEPTVEPAVEPAVEPGIEPTPEPASELIPGVFQELTRESAPAPVTVVESEPVVEAQPAQPVAQFQQNAEPEPAVEPVPVQESEQAAEPDPSTPTQETFMEPERAIEPAQEVTPPASKPQSPAPETASPSYKSASPMQRAISPSISIAETVDGPHIIPPIPPPAAPTPPVASPRNQHAPTIKDATFPPLRAAPPTPPSASPLYHPSYPMDQSYSPRQKPASPVQHQPSPIRKHSSPLPKVGSPLAHAYTSPVMSPHTTSLPPMPPSVPPSVSHSYATAYQSPVMSSGGYFPPHYGYYQPQPTSHPHHPMQRGPMPPNGVNPFQGMRDAIYGNEREHPGSKGGPMVPPDQEDAREMLQRIQEAIPDINRLLGTFKHTKTKLQSREAEFKQLESQHKQALMHKEFFIEALQNQLRKTANEGAEEASKLKNMINELRMELGNLEEKRKDLEEKLADSDGVIKTLEEGKADYEDQIKKLNANMEEERVAHGQALEKQREEKDAEKEEALTTQKHELTELFEEIKAEDEKAAAETLAAREAELQEQQEAMKTEYEQQKQQMQESHNTLQAEFDSKLTELASTKAELELKHQELEDTRKSHAEEIESLENSHHEKVTEMERVWNEEKTGLETQLAEKTDELANSERENKRLEEDVLSKEKQLEHSVDSMRVTIDSLDKDCDRLRKTLHSLGEATDLKNTKGDTFFLDCFDQLQRLIVALSKEHFSYLPIDPPQEVLSKLPQELPSFLDNTPASRELRALYVQHVVSKTLTYRIFHPFLFTLGRRYDKADILFQMLSMDIRRKSVRREAFWRQQTLKAAYTTSDAKESINVVAAVIVDEISNHLKHFADPRRMDSLLMGIRKIVKLAAETWRHARVERELILASLPAPEAGSLPNEDWEEYESPKGGRPSSPKSDPARHVILRPFPRIIREAAHEDFVGDEEKANPCTYSRGAVLYSDSPVVLARLQELAKKSTDALTGTEDLPRWYSRGSAYEAPPSPVPTESTYVAHDALIDGASGDNFATA</sequence>
<comment type="caution">
    <text evidence="2">The sequence shown here is derived from an EMBL/GenBank/DDBJ whole genome shotgun (WGS) entry which is preliminary data.</text>
</comment>
<feature type="compositionally biased region" description="Low complexity" evidence="1">
    <location>
        <begin position="243"/>
        <end position="253"/>
    </location>
</feature>
<proteinExistence type="predicted"/>
<dbReference type="PANTHER" id="PTHR34251:SF1">
    <property type="entry name" value="LEUCINE, GLUTAMATE AND LYSINE RICH 1"/>
    <property type="match status" value="1"/>
</dbReference>
<evidence type="ECO:0008006" key="4">
    <source>
        <dbReference type="Google" id="ProtNLM"/>
    </source>
</evidence>
<feature type="compositionally biased region" description="Pro residues" evidence="1">
    <location>
        <begin position="505"/>
        <end position="514"/>
    </location>
</feature>
<feature type="region of interest" description="Disordered" evidence="1">
    <location>
        <begin position="1199"/>
        <end position="1226"/>
    </location>
</feature>
<name>A0ABR4G4Z3_9EURO</name>
<feature type="compositionally biased region" description="Low complexity" evidence="1">
    <location>
        <begin position="115"/>
        <end position="143"/>
    </location>
</feature>
<evidence type="ECO:0000256" key="1">
    <source>
        <dbReference type="SAM" id="MobiDB-lite"/>
    </source>
</evidence>
<feature type="compositionally biased region" description="Polar residues" evidence="1">
    <location>
        <begin position="233"/>
        <end position="242"/>
    </location>
</feature>
<feature type="compositionally biased region" description="Low complexity" evidence="1">
    <location>
        <begin position="27"/>
        <end position="39"/>
    </location>
</feature>
<feature type="compositionally biased region" description="Polar residues" evidence="1">
    <location>
        <begin position="165"/>
        <end position="175"/>
    </location>
</feature>
<reference evidence="2 3" key="1">
    <citation type="submission" date="2024-07" db="EMBL/GenBank/DDBJ databases">
        <title>Section-level genome sequencing and comparative genomics of Aspergillus sections Usti and Cavernicolus.</title>
        <authorList>
            <consortium name="Lawrence Berkeley National Laboratory"/>
            <person name="Nybo J.L."/>
            <person name="Vesth T.C."/>
            <person name="Theobald S."/>
            <person name="Frisvad J.C."/>
            <person name="Larsen T.O."/>
            <person name="Kjaerboelling I."/>
            <person name="Rothschild-Mancinelli K."/>
            <person name="Lyhne E.K."/>
            <person name="Kogle M.E."/>
            <person name="Barry K."/>
            <person name="Clum A."/>
            <person name="Na H."/>
            <person name="Ledsgaard L."/>
            <person name="Lin J."/>
            <person name="Lipzen A."/>
            <person name="Kuo A."/>
            <person name="Riley R."/>
            <person name="Mondo S."/>
            <person name="Labutti K."/>
            <person name="Haridas S."/>
            <person name="Pangalinan J."/>
            <person name="Salamov A.A."/>
            <person name="Simmons B.A."/>
            <person name="Magnuson J.K."/>
            <person name="Chen J."/>
            <person name="Drula E."/>
            <person name="Henrissat B."/>
            <person name="Wiebenga A."/>
            <person name="Lubbers R.J."/>
            <person name="Gomes A.C."/>
            <person name="Makela M.R."/>
            <person name="Stajich J."/>
            <person name="Grigoriev I.V."/>
            <person name="Mortensen U.H."/>
            <person name="De Vries R.P."/>
            <person name="Baker S.E."/>
            <person name="Andersen M.R."/>
        </authorList>
    </citation>
    <scope>NUCLEOTIDE SEQUENCE [LARGE SCALE GENOMIC DNA]</scope>
    <source>
        <strain evidence="2 3">CBS 209.92</strain>
    </source>
</reference>
<evidence type="ECO:0000313" key="2">
    <source>
        <dbReference type="EMBL" id="KAL2794087.1"/>
    </source>
</evidence>
<feature type="compositionally biased region" description="Low complexity" evidence="1">
    <location>
        <begin position="1212"/>
        <end position="1222"/>
    </location>
</feature>
<feature type="region of interest" description="Disordered" evidence="1">
    <location>
        <begin position="858"/>
        <end position="877"/>
    </location>
</feature>
<dbReference type="Proteomes" id="UP001610563">
    <property type="component" value="Unassembled WGS sequence"/>
</dbReference>
<feature type="region of interest" description="Disordered" evidence="1">
    <location>
        <begin position="356"/>
        <end position="588"/>
    </location>
</feature>
<dbReference type="Gene3D" id="1.10.287.1490">
    <property type="match status" value="1"/>
</dbReference>
<feature type="compositionally biased region" description="Polar residues" evidence="1">
    <location>
        <begin position="867"/>
        <end position="877"/>
    </location>
</feature>
<dbReference type="InterPro" id="IPR038799">
    <property type="entry name" value="LEKR1"/>
</dbReference>
<feature type="compositionally biased region" description="Low complexity" evidence="1">
    <location>
        <begin position="356"/>
        <end position="401"/>
    </location>
</feature>
<dbReference type="EMBL" id="JBFTWV010000049">
    <property type="protein sequence ID" value="KAL2794087.1"/>
    <property type="molecule type" value="Genomic_DNA"/>
</dbReference>
<accession>A0ABR4G4Z3</accession>
<feature type="compositionally biased region" description="Low complexity" evidence="1">
    <location>
        <begin position="71"/>
        <end position="95"/>
    </location>
</feature>
<organism evidence="2 3">
    <name type="scientific">Aspergillus keveii</name>
    <dbReference type="NCBI Taxonomy" id="714993"/>
    <lineage>
        <taxon>Eukaryota</taxon>
        <taxon>Fungi</taxon>
        <taxon>Dikarya</taxon>
        <taxon>Ascomycota</taxon>
        <taxon>Pezizomycotina</taxon>
        <taxon>Eurotiomycetes</taxon>
        <taxon>Eurotiomycetidae</taxon>
        <taxon>Eurotiales</taxon>
        <taxon>Aspergillaceae</taxon>
        <taxon>Aspergillus</taxon>
        <taxon>Aspergillus subgen. Nidulantes</taxon>
    </lineage>
</organism>